<accession>A0A0F7KHY9</accession>
<evidence type="ECO:0000313" key="4">
    <source>
        <dbReference type="Proteomes" id="UP000324176"/>
    </source>
</evidence>
<name>A0A0F7KHY9_9PROT</name>
<keyword evidence="3" id="KW-1185">Reference proteome</keyword>
<dbReference type="EMBL" id="CP011451">
    <property type="protein sequence ID" value="AKH38753.1"/>
    <property type="molecule type" value="Genomic_DNA"/>
</dbReference>
<reference evidence="3" key="1">
    <citation type="submission" date="2015-05" db="EMBL/GenBank/DDBJ databases">
        <title>Draft genome of Nitrosomonas communis strain Nm2.</title>
        <authorList>
            <person name="Kozlowski J.A."/>
            <person name="Kits K.D."/>
            <person name="Stein L.Y."/>
        </authorList>
    </citation>
    <scope>NUCLEOTIDE SEQUENCE [LARGE SCALE GENOMIC DNA]</scope>
    <source>
        <strain evidence="3">Nm2</strain>
    </source>
</reference>
<organism evidence="1 3">
    <name type="scientific">Nitrosomonas communis</name>
    <dbReference type="NCBI Taxonomy" id="44574"/>
    <lineage>
        <taxon>Bacteria</taxon>
        <taxon>Pseudomonadati</taxon>
        <taxon>Pseudomonadota</taxon>
        <taxon>Betaproteobacteria</taxon>
        <taxon>Nitrosomonadales</taxon>
        <taxon>Nitrosomonadaceae</taxon>
        <taxon>Nitrosomonas</taxon>
    </lineage>
</organism>
<evidence type="ECO:0000313" key="3">
    <source>
        <dbReference type="Proteomes" id="UP000034156"/>
    </source>
</evidence>
<dbReference type="SUPFAM" id="SSF53474">
    <property type="entry name" value="alpha/beta-Hydrolases"/>
    <property type="match status" value="1"/>
</dbReference>
<dbReference type="AlphaFoldDB" id="A0A0F7KHY9"/>
<sequence>MIKNPTNINIKSCIQLYLIFSVFLIINGCAQNDAYRINFAPCTFNQPGDCSQNALQYYAPSQAAEYRLGFVEFDDQGQLRQREQMEAVLDNYFTVAAKDDVLLILFIHGWHHSARPGDDNIHEFRKLLEKIARIENTSANLNSHAPRKILGLYVGWRGESIEIPILNKITFWERKNTAHEIGLEGVTELLLKMEEITNIKMGIASTEEPKTRNNRLIVIGHSFGGTVLYTALQQIMADRFIDSRPNKTYSDDAKGFGDLVILMNPAFEAIRFATLYDISQQDCRNYFPSQLPRMVILTSEKDYATRFAFPLGRSFSTIFETHTTSKRHHCTANGPKEIFIKQGEADRNAIGHFKPYHTHELVPATTKQLRSDDAKYSHLKNIWSKQINEGTLHFEDVDLIHLGNTKPLNPYLNIYVDGKLIPDHIKIWGDSISDFIRDLIVLSSLPVQNGKH</sequence>
<gene>
    <name evidence="1" type="ORF">AAW31_14600</name>
    <name evidence="2" type="ORF">BCL69_100234</name>
</gene>
<dbReference type="PATRIC" id="fig|44574.3.peg.3535"/>
<dbReference type="EMBL" id="VNHT01000002">
    <property type="protein sequence ID" value="TYP94264.1"/>
    <property type="molecule type" value="Genomic_DNA"/>
</dbReference>
<evidence type="ECO:0008006" key="5">
    <source>
        <dbReference type="Google" id="ProtNLM"/>
    </source>
</evidence>
<proteinExistence type="predicted"/>
<dbReference type="InterPro" id="IPR029058">
    <property type="entry name" value="AB_hydrolase_fold"/>
</dbReference>
<dbReference type="RefSeq" id="WP_046850789.1">
    <property type="nucleotide sequence ID" value="NZ_CP011451.1"/>
</dbReference>
<dbReference type="Proteomes" id="UP000034156">
    <property type="component" value="Chromosome"/>
</dbReference>
<protein>
    <recommendedName>
        <fullName evidence="5">Esterase</fullName>
    </recommendedName>
</protein>
<reference evidence="2 4" key="3">
    <citation type="submission" date="2019-07" db="EMBL/GenBank/DDBJ databases">
        <title>Active sludge and wastewater microbial communities from Klosterneuburg, Austria.</title>
        <authorList>
            <person name="Wagner M."/>
        </authorList>
    </citation>
    <scope>NUCLEOTIDE SEQUENCE [LARGE SCALE GENOMIC DNA]</scope>
    <source>
        <strain evidence="2 4">Nm2</strain>
    </source>
</reference>
<dbReference type="Proteomes" id="UP000324176">
    <property type="component" value="Unassembled WGS sequence"/>
</dbReference>
<evidence type="ECO:0000313" key="1">
    <source>
        <dbReference type="EMBL" id="AKH38753.1"/>
    </source>
</evidence>
<evidence type="ECO:0000313" key="2">
    <source>
        <dbReference type="EMBL" id="TYP94264.1"/>
    </source>
</evidence>
<dbReference type="KEGG" id="nco:AAW31_14600"/>
<reference evidence="1 3" key="2">
    <citation type="journal article" date="2016" name="Genome Announc.">
        <title>Genome Sequence of Nitrosomonas communis Strain Nm2, a Mesophilic Ammonia-Oxidizing Bacterium Isolated from Mediterranean Soil.</title>
        <authorList>
            <person name="Kozlowski J.A."/>
            <person name="Kits K.D."/>
            <person name="Stein L.Y."/>
        </authorList>
    </citation>
    <scope>NUCLEOTIDE SEQUENCE [LARGE SCALE GENOMIC DNA]</scope>
    <source>
        <strain evidence="1 3">Nm2</strain>
    </source>
</reference>